<dbReference type="EMBL" id="LWCA01000076">
    <property type="protein sequence ID" value="OAF71155.1"/>
    <property type="molecule type" value="Genomic_DNA"/>
</dbReference>
<proteinExistence type="predicted"/>
<sequence>MNYNHGMRLENYETKQIWKSPTHSSINNEPKDKDATITFNKLNILINRNINIKIKNFQHAILFFNEETTRCKMECKLIPQDVIFLTLL</sequence>
<dbReference type="AlphaFoldDB" id="A0A177BAB7"/>
<keyword evidence="2" id="KW-1185">Reference proteome</keyword>
<accession>A0A177BAB7</accession>
<organism evidence="1 2">
    <name type="scientific">Intoshia linei</name>
    <dbReference type="NCBI Taxonomy" id="1819745"/>
    <lineage>
        <taxon>Eukaryota</taxon>
        <taxon>Metazoa</taxon>
        <taxon>Spiralia</taxon>
        <taxon>Lophotrochozoa</taxon>
        <taxon>Mesozoa</taxon>
        <taxon>Orthonectida</taxon>
        <taxon>Rhopaluridae</taxon>
        <taxon>Intoshia</taxon>
    </lineage>
</organism>
<protein>
    <submittedName>
        <fullName evidence="1">Uncharacterized protein</fullName>
    </submittedName>
</protein>
<evidence type="ECO:0000313" key="2">
    <source>
        <dbReference type="Proteomes" id="UP000078046"/>
    </source>
</evidence>
<dbReference type="Proteomes" id="UP000078046">
    <property type="component" value="Unassembled WGS sequence"/>
</dbReference>
<name>A0A177BAB7_9BILA</name>
<comment type="caution">
    <text evidence="1">The sequence shown here is derived from an EMBL/GenBank/DDBJ whole genome shotgun (WGS) entry which is preliminary data.</text>
</comment>
<reference evidence="1 2" key="1">
    <citation type="submission" date="2016-04" db="EMBL/GenBank/DDBJ databases">
        <title>The genome of Intoshia linei affirms orthonectids as highly simplified spiralians.</title>
        <authorList>
            <person name="Mikhailov K.V."/>
            <person name="Slusarev G.S."/>
            <person name="Nikitin M.A."/>
            <person name="Logacheva M.D."/>
            <person name="Penin A."/>
            <person name="Aleoshin V."/>
            <person name="Panchin Y.V."/>
        </authorList>
    </citation>
    <scope>NUCLEOTIDE SEQUENCE [LARGE SCALE GENOMIC DNA]</scope>
    <source>
        <strain evidence="1">Intl2013</strain>
        <tissue evidence="1">Whole animal</tissue>
    </source>
</reference>
<gene>
    <name evidence="1" type="ORF">A3Q56_01043</name>
</gene>
<evidence type="ECO:0000313" key="1">
    <source>
        <dbReference type="EMBL" id="OAF71155.1"/>
    </source>
</evidence>